<accession>A0ABP9RAD0</accession>
<dbReference type="RefSeq" id="WP_031383002.1">
    <property type="nucleotide sequence ID" value="NZ_BAABKI010000013.1"/>
</dbReference>
<evidence type="ECO:0000256" key="2">
    <source>
        <dbReference type="SAM" id="Phobius"/>
    </source>
</evidence>
<feature type="transmembrane region" description="Helical" evidence="2">
    <location>
        <begin position="92"/>
        <end position="112"/>
    </location>
</feature>
<evidence type="ECO:0000313" key="4">
    <source>
        <dbReference type="Proteomes" id="UP001500074"/>
    </source>
</evidence>
<keyword evidence="2" id="KW-0812">Transmembrane</keyword>
<dbReference type="Proteomes" id="UP001500074">
    <property type="component" value="Unassembled WGS sequence"/>
</dbReference>
<sequence>MLISDSMPLLWFSYVALSLVVLITGYLAIRWLPRLPRFVVTGVVAGLVWIPSSFTLPLLDADATYHGMAPAVVVAGIAFLQGNMAALGSAAALLLLGTVLGAALGVLAWWGLRRRASPDAGNDDSAGDDHDPASTPRREPIIG</sequence>
<feature type="region of interest" description="Disordered" evidence="1">
    <location>
        <begin position="118"/>
        <end position="143"/>
    </location>
</feature>
<reference evidence="4" key="1">
    <citation type="journal article" date="2019" name="Int. J. Syst. Evol. Microbiol.">
        <title>The Global Catalogue of Microorganisms (GCM) 10K type strain sequencing project: providing services to taxonomists for standard genome sequencing and annotation.</title>
        <authorList>
            <consortium name="The Broad Institute Genomics Platform"/>
            <consortium name="The Broad Institute Genome Sequencing Center for Infectious Disease"/>
            <person name="Wu L."/>
            <person name="Ma J."/>
        </authorList>
    </citation>
    <scope>NUCLEOTIDE SEQUENCE [LARGE SCALE GENOMIC DNA]</scope>
    <source>
        <strain evidence="4">JCM 18472</strain>
    </source>
</reference>
<keyword evidence="2" id="KW-1133">Transmembrane helix</keyword>
<feature type="transmembrane region" description="Helical" evidence="2">
    <location>
        <begin position="12"/>
        <end position="29"/>
    </location>
</feature>
<protein>
    <submittedName>
        <fullName evidence="3">Uncharacterized protein</fullName>
    </submittedName>
</protein>
<dbReference type="EMBL" id="BAABKI010000013">
    <property type="protein sequence ID" value="GAA5173503.1"/>
    <property type="molecule type" value="Genomic_DNA"/>
</dbReference>
<comment type="caution">
    <text evidence="3">The sequence shown here is derived from an EMBL/GenBank/DDBJ whole genome shotgun (WGS) entry which is preliminary data.</text>
</comment>
<evidence type="ECO:0000313" key="3">
    <source>
        <dbReference type="EMBL" id="GAA5173503.1"/>
    </source>
</evidence>
<feature type="compositionally biased region" description="Basic and acidic residues" evidence="1">
    <location>
        <begin position="127"/>
        <end position="143"/>
    </location>
</feature>
<proteinExistence type="predicted"/>
<keyword evidence="2" id="KW-0472">Membrane</keyword>
<evidence type="ECO:0000256" key="1">
    <source>
        <dbReference type="SAM" id="MobiDB-lite"/>
    </source>
</evidence>
<keyword evidence="4" id="KW-1185">Reference proteome</keyword>
<organism evidence="3 4">
    <name type="scientific">Modicisalibacter zincidurans</name>
    <dbReference type="NCBI Taxonomy" id="1178777"/>
    <lineage>
        <taxon>Bacteria</taxon>
        <taxon>Pseudomonadati</taxon>
        <taxon>Pseudomonadota</taxon>
        <taxon>Gammaproteobacteria</taxon>
        <taxon>Oceanospirillales</taxon>
        <taxon>Halomonadaceae</taxon>
        <taxon>Modicisalibacter</taxon>
    </lineage>
</organism>
<name>A0ABP9RAD0_9GAMM</name>
<feature type="transmembrane region" description="Helical" evidence="2">
    <location>
        <begin position="38"/>
        <end position="57"/>
    </location>
</feature>
<gene>
    <name evidence="3" type="ORF">GCM10023342_12250</name>
</gene>